<dbReference type="GO" id="GO:0004519">
    <property type="term" value="F:endonuclease activity"/>
    <property type="evidence" value="ECO:0007669"/>
    <property type="project" value="UniProtKB-KW"/>
</dbReference>
<keyword evidence="1" id="KW-0808">Transferase</keyword>
<dbReference type="SUPFAM" id="SSF56672">
    <property type="entry name" value="DNA/RNA polymerases"/>
    <property type="match status" value="1"/>
</dbReference>
<dbReference type="PROSITE" id="PS50994">
    <property type="entry name" value="INTEGRASE"/>
    <property type="match status" value="1"/>
</dbReference>
<dbReference type="Pfam" id="PF00665">
    <property type="entry name" value="rve"/>
    <property type="match status" value="1"/>
</dbReference>
<dbReference type="InterPro" id="IPR001584">
    <property type="entry name" value="Integrase_cat-core"/>
</dbReference>
<dbReference type="Gene3D" id="3.10.20.370">
    <property type="match status" value="1"/>
</dbReference>
<dbReference type="InterPro" id="IPR054465">
    <property type="entry name" value="Integrase_p58-like_C"/>
</dbReference>
<dbReference type="Gene3D" id="1.10.340.70">
    <property type="match status" value="1"/>
</dbReference>
<reference evidence="9 10" key="1">
    <citation type="journal article" date="2014" name="Genome Biol. Evol.">
        <title>The genome of the myxosporean Thelohanellus kitauei shows adaptations to nutrient acquisition within its fish host.</title>
        <authorList>
            <person name="Yang Y."/>
            <person name="Xiong J."/>
            <person name="Zhou Z."/>
            <person name="Huo F."/>
            <person name="Miao W."/>
            <person name="Ran C."/>
            <person name="Liu Y."/>
            <person name="Zhang J."/>
            <person name="Feng J."/>
            <person name="Wang M."/>
            <person name="Wang M."/>
            <person name="Wang L."/>
            <person name="Yao B."/>
        </authorList>
    </citation>
    <scope>NUCLEOTIDE SEQUENCE [LARGE SCALE GENOMIC DNA]</scope>
    <source>
        <strain evidence="9">Wuqing</strain>
    </source>
</reference>
<dbReference type="CDD" id="cd09274">
    <property type="entry name" value="RNase_HI_RT_Ty3"/>
    <property type="match status" value="1"/>
</dbReference>
<feature type="compositionally biased region" description="Basic and acidic residues" evidence="7">
    <location>
        <begin position="574"/>
        <end position="596"/>
    </location>
</feature>
<dbReference type="Pfam" id="PF17917">
    <property type="entry name" value="RT_RNaseH"/>
    <property type="match status" value="1"/>
</dbReference>
<dbReference type="InterPro" id="IPR012337">
    <property type="entry name" value="RNaseH-like_sf"/>
</dbReference>
<dbReference type="Gene3D" id="3.30.420.10">
    <property type="entry name" value="Ribonuclease H-like superfamily/Ribonuclease H"/>
    <property type="match status" value="1"/>
</dbReference>
<name>A0A0C2MLS5_THEKT</name>
<evidence type="ECO:0000256" key="2">
    <source>
        <dbReference type="ARBA" id="ARBA00022695"/>
    </source>
</evidence>
<proteinExistence type="predicted"/>
<evidence type="ECO:0000256" key="1">
    <source>
        <dbReference type="ARBA" id="ARBA00022679"/>
    </source>
</evidence>
<dbReference type="GO" id="GO:0003964">
    <property type="term" value="F:RNA-directed DNA polymerase activity"/>
    <property type="evidence" value="ECO:0007669"/>
    <property type="project" value="UniProtKB-KW"/>
</dbReference>
<dbReference type="EMBL" id="JWZT01003910">
    <property type="protein sequence ID" value="KII65320.1"/>
    <property type="molecule type" value="Genomic_DNA"/>
</dbReference>
<evidence type="ECO:0000313" key="9">
    <source>
        <dbReference type="EMBL" id="KII65320.1"/>
    </source>
</evidence>
<dbReference type="OrthoDB" id="5988470at2759"/>
<feature type="compositionally biased region" description="Basic and acidic residues" evidence="7">
    <location>
        <begin position="607"/>
        <end position="620"/>
    </location>
</feature>
<dbReference type="PANTHER" id="PTHR37984:SF15">
    <property type="entry name" value="INTEGRASE CATALYTIC DOMAIN-CONTAINING PROTEIN"/>
    <property type="match status" value="1"/>
</dbReference>
<dbReference type="FunFam" id="3.30.420.10:FF:000032">
    <property type="entry name" value="Retrovirus-related Pol polyprotein from transposon 297-like Protein"/>
    <property type="match status" value="1"/>
</dbReference>
<evidence type="ECO:0000259" key="8">
    <source>
        <dbReference type="PROSITE" id="PS50994"/>
    </source>
</evidence>
<keyword evidence="5" id="KW-0378">Hydrolase</keyword>
<dbReference type="InterPro" id="IPR041373">
    <property type="entry name" value="RT_RNaseH"/>
</dbReference>
<comment type="caution">
    <text evidence="9">The sequence shown here is derived from an EMBL/GenBank/DDBJ whole genome shotgun (WGS) entry which is preliminary data.</text>
</comment>
<dbReference type="Proteomes" id="UP000031668">
    <property type="component" value="Unassembled WGS sequence"/>
</dbReference>
<dbReference type="InterPro" id="IPR043502">
    <property type="entry name" value="DNA/RNA_pol_sf"/>
</dbReference>
<dbReference type="GO" id="GO:0015074">
    <property type="term" value="P:DNA integration"/>
    <property type="evidence" value="ECO:0007669"/>
    <property type="project" value="InterPro"/>
</dbReference>
<feature type="region of interest" description="Disordered" evidence="7">
    <location>
        <begin position="574"/>
        <end position="628"/>
    </location>
</feature>
<evidence type="ECO:0000256" key="4">
    <source>
        <dbReference type="ARBA" id="ARBA00022759"/>
    </source>
</evidence>
<accession>A0A0C2MLS5</accession>
<keyword evidence="4" id="KW-0255">Endonuclease</keyword>
<dbReference type="Pfam" id="PF22938">
    <property type="entry name" value="Integrase_p58_C"/>
    <property type="match status" value="1"/>
</dbReference>
<keyword evidence="6" id="KW-0695">RNA-directed DNA polymerase</keyword>
<evidence type="ECO:0000313" key="10">
    <source>
        <dbReference type="Proteomes" id="UP000031668"/>
    </source>
</evidence>
<dbReference type="InterPro" id="IPR041588">
    <property type="entry name" value="Integrase_H2C2"/>
</dbReference>
<protein>
    <submittedName>
        <fullName evidence="9">Transposon Ty3-G Gag-Pol polyprotein</fullName>
    </submittedName>
</protein>
<keyword evidence="3" id="KW-0540">Nuclease</keyword>
<evidence type="ECO:0000256" key="7">
    <source>
        <dbReference type="SAM" id="MobiDB-lite"/>
    </source>
</evidence>
<dbReference type="FunFam" id="1.10.340.70:FF:000001">
    <property type="entry name" value="Retrovirus-related Pol polyprotein from transposon gypsy-like Protein"/>
    <property type="match status" value="1"/>
</dbReference>
<dbReference type="Pfam" id="PF17921">
    <property type="entry name" value="Integrase_H2C2"/>
    <property type="match status" value="1"/>
</dbReference>
<dbReference type="GO" id="GO:0003676">
    <property type="term" value="F:nucleic acid binding"/>
    <property type="evidence" value="ECO:0007669"/>
    <property type="project" value="InterPro"/>
</dbReference>
<sequence>MPDFSKPFILDVDASNYSIRAVLSQTINRQEKVIAYANRTLTSAECNYYTTRKEMLELVWGASHFRPYLLPNHFVIRSDHHSLNWLNKFKDSTGQMARWIEKLQEFDFTVEYRSGEKHTNADGLSRIVHPNSGKENKSIKESNSIDLSFDKLREISSAQKTDIYIHQVIQWIRNNSFPQKQPKNEKLSPWWKIRHQLVLIDDTLYRKSEVGNPVHILVIPFENKSEILAELHDGIDNCHLGIQKTLDKMYPRYFWFGMRSDVMKWIESCTICQSSKKSSHGFRAPMNIEPSNYPMERIAMDILGPLPVTNRGNRYILVVGDYFTKCPEAYAIPNMEAKTVANVLFKEFICRFGAPKTNDTDQGKNFDGNLIKELCFLLRIKKTRTTPYRPQSDGLVERFNRTLIQLLRTMINGGTENKWDDYIPPLLLAYRQSKQSSTTYSPYNLMFGRDSVLVNDLIYNNEPKQMLRSEYIKNLKYRMRKTETIVKNCQLKASLRQKANYDQSIHIKEYKIGDKLWVVNTPKLEKCKKLQQVWVGPYQVVDKISPFLYKINDVDSEGKLKTIHIDRAKPFVERQNHPKLEDVDDRPMLHMRDTRHSNTIQEDENEGNSHGREETKKAHETFWGSNML</sequence>
<dbReference type="SUPFAM" id="SSF53098">
    <property type="entry name" value="Ribonuclease H-like"/>
    <property type="match status" value="1"/>
</dbReference>
<gene>
    <name evidence="9" type="ORF">RF11_02740</name>
</gene>
<dbReference type="OMA" id="IESCTIC"/>
<evidence type="ECO:0000256" key="3">
    <source>
        <dbReference type="ARBA" id="ARBA00022722"/>
    </source>
</evidence>
<feature type="domain" description="Integrase catalytic" evidence="8">
    <location>
        <begin position="290"/>
        <end position="450"/>
    </location>
</feature>
<dbReference type="AlphaFoldDB" id="A0A0C2MLS5"/>
<keyword evidence="2" id="KW-0548">Nucleotidyltransferase</keyword>
<dbReference type="FunFam" id="3.10.20.370:FF:000001">
    <property type="entry name" value="Retrovirus-related Pol polyprotein from transposon 17.6-like protein"/>
    <property type="match status" value="1"/>
</dbReference>
<keyword evidence="10" id="KW-1185">Reference proteome</keyword>
<dbReference type="GO" id="GO:0016787">
    <property type="term" value="F:hydrolase activity"/>
    <property type="evidence" value="ECO:0007669"/>
    <property type="project" value="UniProtKB-KW"/>
</dbReference>
<evidence type="ECO:0000256" key="5">
    <source>
        <dbReference type="ARBA" id="ARBA00022801"/>
    </source>
</evidence>
<dbReference type="InterPro" id="IPR050951">
    <property type="entry name" value="Retrovirus_Pol_polyprotein"/>
</dbReference>
<dbReference type="InterPro" id="IPR036397">
    <property type="entry name" value="RNaseH_sf"/>
</dbReference>
<evidence type="ECO:0000256" key="6">
    <source>
        <dbReference type="ARBA" id="ARBA00022918"/>
    </source>
</evidence>
<dbReference type="PANTHER" id="PTHR37984">
    <property type="entry name" value="PROTEIN CBG26694"/>
    <property type="match status" value="1"/>
</dbReference>
<organism evidence="9 10">
    <name type="scientific">Thelohanellus kitauei</name>
    <name type="common">Myxosporean</name>
    <dbReference type="NCBI Taxonomy" id="669202"/>
    <lineage>
        <taxon>Eukaryota</taxon>
        <taxon>Metazoa</taxon>
        <taxon>Cnidaria</taxon>
        <taxon>Myxozoa</taxon>
        <taxon>Myxosporea</taxon>
        <taxon>Bivalvulida</taxon>
        <taxon>Platysporina</taxon>
        <taxon>Myxobolidae</taxon>
        <taxon>Thelohanellus</taxon>
    </lineage>
</organism>